<dbReference type="EMBL" id="DVJJ01000099">
    <property type="protein sequence ID" value="HIS65021.1"/>
    <property type="molecule type" value="Genomic_DNA"/>
</dbReference>
<comment type="caution">
    <text evidence="5">The sequence shown here is derived from an EMBL/GenBank/DDBJ whole genome shotgun (WGS) entry which is preliminary data.</text>
</comment>
<protein>
    <submittedName>
        <fullName evidence="5">BlaI/MecI/CopY family transcriptional regulator</fullName>
    </submittedName>
</protein>
<dbReference type="Gene3D" id="1.10.4040.10">
    <property type="entry name" value="Penicillinase repressor domain"/>
    <property type="match status" value="1"/>
</dbReference>
<dbReference type="InterPro" id="IPR036388">
    <property type="entry name" value="WH-like_DNA-bd_sf"/>
</dbReference>
<dbReference type="Gene3D" id="1.10.10.10">
    <property type="entry name" value="Winged helix-like DNA-binding domain superfamily/Winged helix DNA-binding domain"/>
    <property type="match status" value="1"/>
</dbReference>
<dbReference type="GO" id="GO:0045892">
    <property type="term" value="P:negative regulation of DNA-templated transcription"/>
    <property type="evidence" value="ECO:0007669"/>
    <property type="project" value="InterPro"/>
</dbReference>
<dbReference type="AlphaFoldDB" id="A0A9D1FAD6"/>
<evidence type="ECO:0000256" key="4">
    <source>
        <dbReference type="ARBA" id="ARBA00023163"/>
    </source>
</evidence>
<sequence>MDEKLSLSDGEWKLMNLLWDSSPRTVAQLVKAMADDTGWSKATIFIMLGRMAEKGAVRVETGGRSKLYHAAVPRDQVVARETEQFLNKVYHGSLQLMVSSMAGQKALSQTDIEELYEILRRAEQEANEP</sequence>
<gene>
    <name evidence="5" type="ORF">IAA83_06590</name>
</gene>
<dbReference type="SUPFAM" id="SSF46785">
    <property type="entry name" value="Winged helix' DNA-binding domain"/>
    <property type="match status" value="1"/>
</dbReference>
<evidence type="ECO:0000313" key="6">
    <source>
        <dbReference type="Proteomes" id="UP000886741"/>
    </source>
</evidence>
<keyword evidence="3" id="KW-0238">DNA-binding</keyword>
<dbReference type="InterPro" id="IPR005650">
    <property type="entry name" value="BlaI_family"/>
</dbReference>
<reference evidence="5" key="1">
    <citation type="submission" date="2020-10" db="EMBL/GenBank/DDBJ databases">
        <authorList>
            <person name="Gilroy R."/>
        </authorList>
    </citation>
    <scope>NUCLEOTIDE SEQUENCE</scope>
    <source>
        <strain evidence="5">ChiBcec16-1751</strain>
    </source>
</reference>
<evidence type="ECO:0000256" key="1">
    <source>
        <dbReference type="ARBA" id="ARBA00011046"/>
    </source>
</evidence>
<dbReference type="InterPro" id="IPR036390">
    <property type="entry name" value="WH_DNA-bd_sf"/>
</dbReference>
<reference evidence="5" key="2">
    <citation type="journal article" date="2021" name="PeerJ">
        <title>Extensive microbial diversity within the chicken gut microbiome revealed by metagenomics and culture.</title>
        <authorList>
            <person name="Gilroy R."/>
            <person name="Ravi A."/>
            <person name="Getino M."/>
            <person name="Pursley I."/>
            <person name="Horton D.L."/>
            <person name="Alikhan N.F."/>
            <person name="Baker D."/>
            <person name="Gharbi K."/>
            <person name="Hall N."/>
            <person name="Watson M."/>
            <person name="Adriaenssens E.M."/>
            <person name="Foster-Nyarko E."/>
            <person name="Jarju S."/>
            <person name="Secka A."/>
            <person name="Antonio M."/>
            <person name="Oren A."/>
            <person name="Chaudhuri R.R."/>
            <person name="La Ragione R."/>
            <person name="Hildebrand F."/>
            <person name="Pallen M.J."/>
        </authorList>
    </citation>
    <scope>NUCLEOTIDE SEQUENCE</scope>
    <source>
        <strain evidence="5">ChiBcec16-1751</strain>
    </source>
</reference>
<name>A0A9D1FAD6_9FIRM</name>
<evidence type="ECO:0000256" key="3">
    <source>
        <dbReference type="ARBA" id="ARBA00023125"/>
    </source>
</evidence>
<dbReference type="GO" id="GO:0003677">
    <property type="term" value="F:DNA binding"/>
    <property type="evidence" value="ECO:0007669"/>
    <property type="project" value="UniProtKB-KW"/>
</dbReference>
<evidence type="ECO:0000313" key="5">
    <source>
        <dbReference type="EMBL" id="HIS65021.1"/>
    </source>
</evidence>
<accession>A0A9D1FAD6</accession>
<organism evidence="5 6">
    <name type="scientific">Candidatus Avoscillospira avistercoris</name>
    <dbReference type="NCBI Taxonomy" id="2840707"/>
    <lineage>
        <taxon>Bacteria</taxon>
        <taxon>Bacillati</taxon>
        <taxon>Bacillota</taxon>
        <taxon>Clostridia</taxon>
        <taxon>Eubacteriales</taxon>
        <taxon>Oscillospiraceae</taxon>
        <taxon>Oscillospiraceae incertae sedis</taxon>
        <taxon>Candidatus Avoscillospira</taxon>
    </lineage>
</organism>
<proteinExistence type="inferred from homology"/>
<evidence type="ECO:0000256" key="2">
    <source>
        <dbReference type="ARBA" id="ARBA00023015"/>
    </source>
</evidence>
<dbReference type="Pfam" id="PF03965">
    <property type="entry name" value="Penicillinase_R"/>
    <property type="match status" value="1"/>
</dbReference>
<keyword evidence="2" id="KW-0805">Transcription regulation</keyword>
<dbReference type="Proteomes" id="UP000886741">
    <property type="component" value="Unassembled WGS sequence"/>
</dbReference>
<keyword evidence="4" id="KW-0804">Transcription</keyword>
<dbReference type="PIRSF" id="PIRSF019455">
    <property type="entry name" value="CopR_AtkY"/>
    <property type="match status" value="1"/>
</dbReference>
<comment type="similarity">
    <text evidence="1">Belongs to the BlaI transcriptional regulatory family.</text>
</comment>